<name>A0A844CQ84_9RHOB</name>
<dbReference type="Proteomes" id="UP000564704">
    <property type="component" value="Unassembled WGS sequence"/>
</dbReference>
<organism evidence="3 4">
    <name type="scientific">Roseovarius bejariae</name>
    <dbReference type="NCBI Taxonomy" id="2576383"/>
    <lineage>
        <taxon>Bacteria</taxon>
        <taxon>Pseudomonadati</taxon>
        <taxon>Pseudomonadota</taxon>
        <taxon>Alphaproteobacteria</taxon>
        <taxon>Rhodobacterales</taxon>
        <taxon>Roseobacteraceae</taxon>
        <taxon>Roseovarius</taxon>
    </lineage>
</organism>
<reference evidence="3 4" key="1">
    <citation type="submission" date="2019-05" db="EMBL/GenBank/DDBJ databases">
        <title>Roseovarius bejariae sp. nov., a moderately halophylic bacterium isolated from a saline soil in Rambla Salada (Murcia).</title>
        <authorList>
            <person name="Castro D.J."/>
            <person name="Gomez-Altuve A."/>
            <person name="Reina J.C."/>
            <person name="Rodriguez M."/>
            <person name="Sampedro I."/>
            <person name="Llamas I."/>
            <person name="Martinez-Checa F."/>
        </authorList>
    </citation>
    <scope>NUCLEOTIDE SEQUENCE [LARGE SCALE GENOMIC DNA]</scope>
    <source>
        <strain evidence="3 4">A21</strain>
    </source>
</reference>
<keyword evidence="2" id="KW-0812">Transmembrane</keyword>
<comment type="caution">
    <text evidence="3">The sequence shown here is derived from an EMBL/GenBank/DDBJ whole genome shotgun (WGS) entry which is preliminary data.</text>
</comment>
<feature type="transmembrane region" description="Helical" evidence="2">
    <location>
        <begin position="12"/>
        <end position="34"/>
    </location>
</feature>
<dbReference type="EMBL" id="SZWE01000002">
    <property type="protein sequence ID" value="MRU17017.1"/>
    <property type="molecule type" value="Genomic_DNA"/>
</dbReference>
<evidence type="ECO:0000313" key="4">
    <source>
        <dbReference type="Proteomes" id="UP000564704"/>
    </source>
</evidence>
<evidence type="ECO:0000256" key="2">
    <source>
        <dbReference type="SAM" id="Phobius"/>
    </source>
</evidence>
<accession>A0A844CQ84</accession>
<dbReference type="AlphaFoldDB" id="A0A844CQ84"/>
<sequence>MQNSPFGIEGHGLFTLHPAIMLVLIPFVVMFVWASIKEYQRWRRFGPSMNKRSAYDIDETAPSYEPPVADDSDSDSNETTRPERGSHE</sequence>
<keyword evidence="4" id="KW-1185">Reference proteome</keyword>
<evidence type="ECO:0000313" key="3">
    <source>
        <dbReference type="EMBL" id="MRU17017.1"/>
    </source>
</evidence>
<dbReference type="RefSeq" id="WP_154154870.1">
    <property type="nucleotide sequence ID" value="NZ_SZWE01000002.1"/>
</dbReference>
<keyword evidence="2" id="KW-1133">Transmembrane helix</keyword>
<gene>
    <name evidence="3" type="ORF">FDP25_16355</name>
</gene>
<feature type="compositionally biased region" description="Basic and acidic residues" evidence="1">
    <location>
        <begin position="78"/>
        <end position="88"/>
    </location>
</feature>
<feature type="region of interest" description="Disordered" evidence="1">
    <location>
        <begin position="58"/>
        <end position="88"/>
    </location>
</feature>
<dbReference type="OrthoDB" id="7746079at2"/>
<protein>
    <submittedName>
        <fullName evidence="3">Uncharacterized protein</fullName>
    </submittedName>
</protein>
<proteinExistence type="predicted"/>
<keyword evidence="2" id="KW-0472">Membrane</keyword>
<evidence type="ECO:0000256" key="1">
    <source>
        <dbReference type="SAM" id="MobiDB-lite"/>
    </source>
</evidence>